<dbReference type="EMBL" id="JBHPBY010000072">
    <property type="protein sequence ID" value="MFC1850025.1"/>
    <property type="molecule type" value="Genomic_DNA"/>
</dbReference>
<gene>
    <name evidence="2" type="ORF">ACFL27_07530</name>
</gene>
<feature type="region of interest" description="Disordered" evidence="1">
    <location>
        <begin position="105"/>
        <end position="159"/>
    </location>
</feature>
<feature type="compositionally biased region" description="Basic and acidic residues" evidence="1">
    <location>
        <begin position="9"/>
        <end position="27"/>
    </location>
</feature>
<protein>
    <submittedName>
        <fullName evidence="2">Uncharacterized protein</fullName>
    </submittedName>
</protein>
<name>A0ABV6YUZ3_UNCC1</name>
<accession>A0ABV6YUZ3</accession>
<feature type="compositionally biased region" description="Polar residues" evidence="1">
    <location>
        <begin position="117"/>
        <end position="131"/>
    </location>
</feature>
<evidence type="ECO:0000256" key="1">
    <source>
        <dbReference type="SAM" id="MobiDB-lite"/>
    </source>
</evidence>
<organism evidence="2 3">
    <name type="scientific">candidate division CSSED10-310 bacterium</name>
    <dbReference type="NCBI Taxonomy" id="2855610"/>
    <lineage>
        <taxon>Bacteria</taxon>
        <taxon>Bacteria division CSSED10-310</taxon>
    </lineage>
</organism>
<comment type="caution">
    <text evidence="2">The sequence shown here is derived from an EMBL/GenBank/DDBJ whole genome shotgun (WGS) entry which is preliminary data.</text>
</comment>
<proteinExistence type="predicted"/>
<keyword evidence="3" id="KW-1185">Reference proteome</keyword>
<evidence type="ECO:0000313" key="2">
    <source>
        <dbReference type="EMBL" id="MFC1850025.1"/>
    </source>
</evidence>
<sequence>MVWGKKKKQKEESESGSDRIIHRKDNFDYDDLPAESRSDDSARHSRSDMPQDSDDAVEKTRILTEEELEELEQRQMQQEGQEEQKEVDTAWVDDLLSDIIVEKQAKKAQPMKEVKTTAPTPVSKTGSSTKETNAEEAEDQDFEEESAESAAFSDVEPAAQPNFVLEPLKNPGSHNPHSDYLKDISSIKEELTKLHMEIDEMMSTQTKLVRLLIDINEKIELLDSPPGTWKRIATHFRQNKK</sequence>
<evidence type="ECO:0000313" key="3">
    <source>
        <dbReference type="Proteomes" id="UP001594351"/>
    </source>
</evidence>
<dbReference type="Proteomes" id="UP001594351">
    <property type="component" value="Unassembled WGS sequence"/>
</dbReference>
<reference evidence="2 3" key="1">
    <citation type="submission" date="2024-09" db="EMBL/GenBank/DDBJ databases">
        <title>Laminarin stimulates single cell rates of sulfate reduction while oxygen inhibits transcriptomic activity in coastal marine sediment.</title>
        <authorList>
            <person name="Lindsay M."/>
            <person name="Orcutt B."/>
            <person name="Emerson D."/>
            <person name="Stepanauskas R."/>
            <person name="D'Angelo T."/>
        </authorList>
    </citation>
    <scope>NUCLEOTIDE SEQUENCE [LARGE SCALE GENOMIC DNA]</scope>
    <source>
        <strain evidence="2">SAG AM-311-K15</strain>
    </source>
</reference>
<feature type="compositionally biased region" description="Basic and acidic residues" evidence="1">
    <location>
        <begin position="105"/>
        <end position="115"/>
    </location>
</feature>
<feature type="region of interest" description="Disordered" evidence="1">
    <location>
        <begin position="1"/>
        <end position="88"/>
    </location>
</feature>
<feature type="compositionally biased region" description="Acidic residues" evidence="1">
    <location>
        <begin position="134"/>
        <end position="147"/>
    </location>
</feature>
<feature type="compositionally biased region" description="Basic and acidic residues" evidence="1">
    <location>
        <begin position="34"/>
        <end position="49"/>
    </location>
</feature>